<feature type="transmembrane region" description="Helical" evidence="2">
    <location>
        <begin position="393"/>
        <end position="411"/>
    </location>
</feature>
<keyword evidence="2" id="KW-0812">Transmembrane</keyword>
<feature type="transmembrane region" description="Helical" evidence="2">
    <location>
        <begin position="290"/>
        <end position="310"/>
    </location>
</feature>
<dbReference type="Proteomes" id="UP000316628">
    <property type="component" value="Unassembled WGS sequence"/>
</dbReference>
<dbReference type="EMBL" id="VFPP01000001">
    <property type="protein sequence ID" value="TQM79349.1"/>
    <property type="molecule type" value="Genomic_DNA"/>
</dbReference>
<dbReference type="AlphaFoldDB" id="A0A543J959"/>
<feature type="domain" description="Acyltransferase 3" evidence="3">
    <location>
        <begin position="42"/>
        <end position="366"/>
    </location>
</feature>
<dbReference type="GO" id="GO:0016747">
    <property type="term" value="F:acyltransferase activity, transferring groups other than amino-acyl groups"/>
    <property type="evidence" value="ECO:0007669"/>
    <property type="project" value="InterPro"/>
</dbReference>
<name>A0A543J959_9PSEU</name>
<dbReference type="GO" id="GO:0009103">
    <property type="term" value="P:lipopolysaccharide biosynthetic process"/>
    <property type="evidence" value="ECO:0007669"/>
    <property type="project" value="TreeGrafter"/>
</dbReference>
<evidence type="ECO:0000259" key="4">
    <source>
        <dbReference type="Pfam" id="PF19040"/>
    </source>
</evidence>
<feature type="transmembrane region" description="Helical" evidence="2">
    <location>
        <begin position="168"/>
        <end position="190"/>
    </location>
</feature>
<dbReference type="GO" id="GO:0016020">
    <property type="term" value="C:membrane"/>
    <property type="evidence" value="ECO:0007669"/>
    <property type="project" value="TreeGrafter"/>
</dbReference>
<feature type="region of interest" description="Disordered" evidence="1">
    <location>
        <begin position="612"/>
        <end position="634"/>
    </location>
</feature>
<proteinExistence type="predicted"/>
<feature type="domain" description="SGNH" evidence="4">
    <location>
        <begin position="467"/>
        <end position="688"/>
    </location>
</feature>
<evidence type="ECO:0000313" key="5">
    <source>
        <dbReference type="EMBL" id="TQM79349.1"/>
    </source>
</evidence>
<feature type="transmembrane region" description="Helical" evidence="2">
    <location>
        <begin position="355"/>
        <end position="373"/>
    </location>
</feature>
<evidence type="ECO:0000313" key="6">
    <source>
        <dbReference type="Proteomes" id="UP000316628"/>
    </source>
</evidence>
<protein>
    <submittedName>
        <fullName evidence="5">Peptidoglycan/LPS O-acetylase OafA/YrhL</fullName>
    </submittedName>
</protein>
<feature type="transmembrane region" description="Helical" evidence="2">
    <location>
        <begin position="236"/>
        <end position="255"/>
    </location>
</feature>
<feature type="transmembrane region" description="Helical" evidence="2">
    <location>
        <begin position="105"/>
        <end position="124"/>
    </location>
</feature>
<feature type="transmembrane region" description="Helical" evidence="2">
    <location>
        <begin position="45"/>
        <end position="64"/>
    </location>
</feature>
<feature type="transmembrane region" description="Helical" evidence="2">
    <location>
        <begin position="322"/>
        <end position="343"/>
    </location>
</feature>
<dbReference type="PANTHER" id="PTHR23028">
    <property type="entry name" value="ACETYLTRANSFERASE"/>
    <property type="match status" value="1"/>
</dbReference>
<accession>A0A543J959</accession>
<organism evidence="5 6">
    <name type="scientific">Saccharothrix saharensis</name>
    <dbReference type="NCBI Taxonomy" id="571190"/>
    <lineage>
        <taxon>Bacteria</taxon>
        <taxon>Bacillati</taxon>
        <taxon>Actinomycetota</taxon>
        <taxon>Actinomycetes</taxon>
        <taxon>Pseudonocardiales</taxon>
        <taxon>Pseudonocardiaceae</taxon>
        <taxon>Saccharothrix</taxon>
    </lineage>
</organism>
<sequence>MCREVWSASVTDRSLESSVPVPTAARARHHASAATSGRFRPELQGLRGVAALLVVVYHVWLGRVSGGVDVFFLISGFLLTGQLVRAAAGDGIAFRPLWGRMITRLFPAALTVLVAVLVAGFVLLPENQWFQTIREVVAAALYLENWQLVADSADYFSRHNEASVVQHYWSLSIQGQFYLVWPLLVALVVLVARRRGHPPHRALAACLSTVFATSLAFSVVLTATDQPLAYFHSLTRAWEFALGGLLALGLVVLTPATWLRPVLGWVGLVGLVACGLVLRVGSVFPGWAALWPTLCGAAVIAAGGSGSAFGADRLLATRPARYLGDLSYTLYLWHWPVLVFYLVVRDQDEPGLRGGAVVIGLSLALAAITHHLVEEPVLRSPLRAATGWGAYRFAALALVAVLVAAGGWQLVAERKAALHAAVVDDPDHPGAMVLEPGFEYWGAEHPSVAPPLVALPKDFAGIEGATCTTASYNKELTYCHSPVTGVPDKRIVVVGDSHMQQYLAALDQVAKRRNWEVIAMNKGACPFSTESNAMPGDAKCLEWNADAVDKITSLRPDLVLANGTRDVRSGLTEETPPGFVAQWRKLEEAGIVVAAVRDNPRHLFKPSECANTHGAEAPRCGTPRADVLSPEPPYARLPDLPSNVEFLDFSDYFCPGDRCPPVIGNVYVYLDDSHVTATYMSTMSPILERLLDERFARASGNL</sequence>
<keyword evidence="6" id="KW-1185">Reference proteome</keyword>
<gene>
    <name evidence="5" type="ORF">FHX81_1652</name>
</gene>
<evidence type="ECO:0000256" key="2">
    <source>
        <dbReference type="SAM" id="Phobius"/>
    </source>
</evidence>
<dbReference type="Pfam" id="PF19040">
    <property type="entry name" value="SGNH"/>
    <property type="match status" value="1"/>
</dbReference>
<evidence type="ECO:0000256" key="1">
    <source>
        <dbReference type="SAM" id="MobiDB-lite"/>
    </source>
</evidence>
<reference evidence="5 6" key="1">
    <citation type="submission" date="2019-06" db="EMBL/GenBank/DDBJ databases">
        <title>Sequencing the genomes of 1000 actinobacteria strains.</title>
        <authorList>
            <person name="Klenk H.-P."/>
        </authorList>
    </citation>
    <scope>NUCLEOTIDE SEQUENCE [LARGE SCALE GENOMIC DNA]</scope>
    <source>
        <strain evidence="5 6">DSM 45456</strain>
    </source>
</reference>
<feature type="transmembrane region" description="Helical" evidence="2">
    <location>
        <begin position="262"/>
        <end position="284"/>
    </location>
</feature>
<keyword evidence="2" id="KW-0472">Membrane</keyword>
<dbReference type="Pfam" id="PF01757">
    <property type="entry name" value="Acyl_transf_3"/>
    <property type="match status" value="1"/>
</dbReference>
<dbReference type="InterPro" id="IPR002656">
    <property type="entry name" value="Acyl_transf_3_dom"/>
</dbReference>
<evidence type="ECO:0000259" key="3">
    <source>
        <dbReference type="Pfam" id="PF01757"/>
    </source>
</evidence>
<dbReference type="PANTHER" id="PTHR23028:SF53">
    <property type="entry name" value="ACYL_TRANSF_3 DOMAIN-CONTAINING PROTEIN"/>
    <property type="match status" value="1"/>
</dbReference>
<feature type="transmembrane region" description="Helical" evidence="2">
    <location>
        <begin position="202"/>
        <end position="224"/>
    </location>
</feature>
<dbReference type="InterPro" id="IPR043968">
    <property type="entry name" value="SGNH"/>
</dbReference>
<dbReference type="InterPro" id="IPR050879">
    <property type="entry name" value="Acyltransferase_3"/>
</dbReference>
<comment type="caution">
    <text evidence="5">The sequence shown here is derived from an EMBL/GenBank/DDBJ whole genome shotgun (WGS) entry which is preliminary data.</text>
</comment>
<keyword evidence="2" id="KW-1133">Transmembrane helix</keyword>
<feature type="transmembrane region" description="Helical" evidence="2">
    <location>
        <begin position="70"/>
        <end position="93"/>
    </location>
</feature>